<comment type="caution">
    <text evidence="4">The sequence shown here is derived from an EMBL/GenBank/DDBJ whole genome shotgun (WGS) entry which is preliminary data.</text>
</comment>
<evidence type="ECO:0000259" key="3">
    <source>
        <dbReference type="PROSITE" id="PS50977"/>
    </source>
</evidence>
<feature type="domain" description="HTH tetR-type" evidence="3">
    <location>
        <begin position="6"/>
        <end position="66"/>
    </location>
</feature>
<dbReference type="PRINTS" id="PR00455">
    <property type="entry name" value="HTHTETR"/>
</dbReference>
<evidence type="ECO:0000256" key="1">
    <source>
        <dbReference type="ARBA" id="ARBA00023125"/>
    </source>
</evidence>
<dbReference type="SUPFAM" id="SSF48498">
    <property type="entry name" value="Tetracyclin repressor-like, C-terminal domain"/>
    <property type="match status" value="1"/>
</dbReference>
<proteinExistence type="predicted"/>
<keyword evidence="5" id="KW-1185">Reference proteome</keyword>
<dbReference type="GO" id="GO:0003677">
    <property type="term" value="F:DNA binding"/>
    <property type="evidence" value="ECO:0007669"/>
    <property type="project" value="UniProtKB-UniRule"/>
</dbReference>
<evidence type="ECO:0000313" key="5">
    <source>
        <dbReference type="Proteomes" id="UP000450917"/>
    </source>
</evidence>
<dbReference type="InterPro" id="IPR009057">
    <property type="entry name" value="Homeodomain-like_sf"/>
</dbReference>
<reference evidence="4 5" key="1">
    <citation type="submission" date="2019-11" db="EMBL/GenBank/DDBJ databases">
        <title>Draft genome sequences of five Paenibacillus species of dairy origin.</title>
        <authorList>
            <person name="Olajide A.M."/>
            <person name="Chen S."/>
            <person name="Lapointe G."/>
        </authorList>
    </citation>
    <scope>NUCLEOTIDE SEQUENCE [LARGE SCALE GENOMIC DNA]</scope>
    <source>
        <strain evidence="4 5">2CS3</strain>
    </source>
</reference>
<dbReference type="InterPro" id="IPR036271">
    <property type="entry name" value="Tet_transcr_reg_TetR-rel_C_sf"/>
</dbReference>
<dbReference type="EMBL" id="WNZX01000013">
    <property type="protein sequence ID" value="MUG72143.1"/>
    <property type="molecule type" value="Genomic_DNA"/>
</dbReference>
<dbReference type="InterPro" id="IPR001647">
    <property type="entry name" value="HTH_TetR"/>
</dbReference>
<dbReference type="PROSITE" id="PS01081">
    <property type="entry name" value="HTH_TETR_1"/>
    <property type="match status" value="1"/>
</dbReference>
<dbReference type="PROSITE" id="PS50977">
    <property type="entry name" value="HTH_TETR_2"/>
    <property type="match status" value="1"/>
</dbReference>
<accession>A0A7X2ZDB5</accession>
<dbReference type="AlphaFoldDB" id="A0A7X2ZDB5"/>
<dbReference type="Pfam" id="PF00440">
    <property type="entry name" value="TetR_N"/>
    <property type="match status" value="1"/>
</dbReference>
<evidence type="ECO:0000256" key="2">
    <source>
        <dbReference type="PROSITE-ProRule" id="PRU00335"/>
    </source>
</evidence>
<dbReference type="InterPro" id="IPR050109">
    <property type="entry name" value="HTH-type_TetR-like_transc_reg"/>
</dbReference>
<evidence type="ECO:0000313" key="4">
    <source>
        <dbReference type="EMBL" id="MUG72143.1"/>
    </source>
</evidence>
<gene>
    <name evidence="4" type="ORF">GNP93_15835</name>
</gene>
<dbReference type="InterPro" id="IPR023772">
    <property type="entry name" value="DNA-bd_HTH_TetR-type_CS"/>
</dbReference>
<protein>
    <submittedName>
        <fullName evidence="4">TetR family transcriptional regulator</fullName>
    </submittedName>
</protein>
<dbReference type="GO" id="GO:0006355">
    <property type="term" value="P:regulation of DNA-templated transcription"/>
    <property type="evidence" value="ECO:0007669"/>
    <property type="project" value="UniProtKB-ARBA"/>
</dbReference>
<keyword evidence="1 2" id="KW-0238">DNA-binding</keyword>
<dbReference type="Gene3D" id="1.10.357.10">
    <property type="entry name" value="Tetracycline Repressor, domain 2"/>
    <property type="match status" value="1"/>
</dbReference>
<dbReference type="RefSeq" id="WP_127608760.1">
    <property type="nucleotide sequence ID" value="NZ_JARTHJ010000215.1"/>
</dbReference>
<name>A0A7X2ZDB5_9BACL</name>
<dbReference type="PANTHER" id="PTHR30328:SF54">
    <property type="entry name" value="HTH-TYPE TRANSCRIPTIONAL REPRESSOR SCO4008"/>
    <property type="match status" value="1"/>
</dbReference>
<sequence length="199" mass="22408">MAAAESEMKMRILLAAKKLFAKQGFDGTSVRQICEEAGANVALVSYYFGGKENVFRALFENFFPGQRMSEYETLLKDPVEGLRLLVTEVIMFGMEDIEFSTILQQELEMRSARTEIVTSFTAPIWRKARELLEQGRAQGVFQFDSLDHAWMFVMGAALAHKKIINYASMLSESELDPEQTASQTVKYIFAAFRPSGTSA</sequence>
<dbReference type="Gene3D" id="1.10.10.60">
    <property type="entry name" value="Homeodomain-like"/>
    <property type="match status" value="1"/>
</dbReference>
<dbReference type="SUPFAM" id="SSF46689">
    <property type="entry name" value="Homeodomain-like"/>
    <property type="match status" value="1"/>
</dbReference>
<feature type="DNA-binding region" description="H-T-H motif" evidence="2">
    <location>
        <begin position="29"/>
        <end position="48"/>
    </location>
</feature>
<dbReference type="PANTHER" id="PTHR30328">
    <property type="entry name" value="TRANSCRIPTIONAL REPRESSOR"/>
    <property type="match status" value="1"/>
</dbReference>
<organism evidence="4 5">
    <name type="scientific">Paenibacillus validus</name>
    <dbReference type="NCBI Taxonomy" id="44253"/>
    <lineage>
        <taxon>Bacteria</taxon>
        <taxon>Bacillati</taxon>
        <taxon>Bacillota</taxon>
        <taxon>Bacilli</taxon>
        <taxon>Bacillales</taxon>
        <taxon>Paenibacillaceae</taxon>
        <taxon>Paenibacillus</taxon>
    </lineage>
</organism>
<dbReference type="Proteomes" id="UP000450917">
    <property type="component" value="Unassembled WGS sequence"/>
</dbReference>